<protein>
    <submittedName>
        <fullName evidence="2">Uncharacterized protein</fullName>
    </submittedName>
</protein>
<feature type="compositionally biased region" description="Basic and acidic residues" evidence="1">
    <location>
        <begin position="63"/>
        <end position="79"/>
    </location>
</feature>
<evidence type="ECO:0000313" key="3">
    <source>
        <dbReference type="Proteomes" id="UP001305414"/>
    </source>
</evidence>
<organism evidence="2 3">
    <name type="scientific">Xylaria bambusicola</name>
    <dbReference type="NCBI Taxonomy" id="326684"/>
    <lineage>
        <taxon>Eukaryota</taxon>
        <taxon>Fungi</taxon>
        <taxon>Dikarya</taxon>
        <taxon>Ascomycota</taxon>
        <taxon>Pezizomycotina</taxon>
        <taxon>Sordariomycetes</taxon>
        <taxon>Xylariomycetidae</taxon>
        <taxon>Xylariales</taxon>
        <taxon>Xylariaceae</taxon>
        <taxon>Xylaria</taxon>
    </lineage>
</organism>
<feature type="compositionally biased region" description="Basic and acidic residues" evidence="1">
    <location>
        <begin position="13"/>
        <end position="26"/>
    </location>
</feature>
<reference evidence="2 3" key="1">
    <citation type="submission" date="2023-10" db="EMBL/GenBank/DDBJ databases">
        <title>Draft genome sequence of Xylaria bambusicola isolate GMP-LS, the root and basal stem rot pathogen of sugarcane in Indonesia.</title>
        <authorList>
            <person name="Selvaraj P."/>
            <person name="Muralishankar V."/>
            <person name="Muruganantham S."/>
            <person name="Sp S."/>
            <person name="Haryani S."/>
            <person name="Lau K.J.X."/>
            <person name="Naqvi N.I."/>
        </authorList>
    </citation>
    <scope>NUCLEOTIDE SEQUENCE [LARGE SCALE GENOMIC DNA]</scope>
    <source>
        <strain evidence="2">GMP-LS</strain>
    </source>
</reference>
<accession>A0AAN7UGK8</accession>
<sequence>MVLKWVIVGRGRENKGKEGGRRRLTDENLADGTTGRKTQDIRPHSRMSRHKSERVLELTSASRDVHAKPLADARMDKPGAQHKVRNHDEHAHKVICAHHLGASIRLERAKDIILCRIRKAVEQQIDA</sequence>
<keyword evidence="3" id="KW-1185">Reference proteome</keyword>
<name>A0AAN7UGK8_9PEZI</name>
<evidence type="ECO:0000313" key="2">
    <source>
        <dbReference type="EMBL" id="KAK5631995.1"/>
    </source>
</evidence>
<comment type="caution">
    <text evidence="2">The sequence shown here is derived from an EMBL/GenBank/DDBJ whole genome shotgun (WGS) entry which is preliminary data.</text>
</comment>
<gene>
    <name evidence="2" type="ORF">RRF57_007709</name>
</gene>
<evidence type="ECO:0000256" key="1">
    <source>
        <dbReference type="SAM" id="MobiDB-lite"/>
    </source>
</evidence>
<proteinExistence type="predicted"/>
<dbReference type="Proteomes" id="UP001305414">
    <property type="component" value="Unassembled WGS sequence"/>
</dbReference>
<feature type="region of interest" description="Disordered" evidence="1">
    <location>
        <begin position="13"/>
        <end position="87"/>
    </location>
</feature>
<dbReference type="EMBL" id="JAWHQM010000022">
    <property type="protein sequence ID" value="KAK5631995.1"/>
    <property type="molecule type" value="Genomic_DNA"/>
</dbReference>
<dbReference type="AlphaFoldDB" id="A0AAN7UGK8"/>